<evidence type="ECO:0000313" key="1">
    <source>
        <dbReference type="EMBL" id="RAV20551.1"/>
    </source>
</evidence>
<proteinExistence type="predicted"/>
<dbReference type="AlphaFoldDB" id="A0A329MKV1"/>
<dbReference type="RefSeq" id="WP_113031408.1">
    <property type="nucleotide sequence ID" value="NZ_QMFB01000007.1"/>
</dbReference>
<reference evidence="1 2" key="1">
    <citation type="journal article" date="2009" name="Int. J. Syst. Evol. Microbiol.">
        <title>Paenibacillus contaminans sp. nov., isolated from a contaminated laboratory plate.</title>
        <authorList>
            <person name="Chou J.H."/>
            <person name="Lee J.H."/>
            <person name="Lin M.C."/>
            <person name="Chang P.S."/>
            <person name="Arun A.B."/>
            <person name="Young C.C."/>
            <person name="Chen W.M."/>
        </authorList>
    </citation>
    <scope>NUCLEOTIDE SEQUENCE [LARGE SCALE GENOMIC DNA]</scope>
    <source>
        <strain evidence="1 2">CKOBP-6</strain>
    </source>
</reference>
<evidence type="ECO:0000313" key="2">
    <source>
        <dbReference type="Proteomes" id="UP000250369"/>
    </source>
</evidence>
<dbReference type="Proteomes" id="UP000250369">
    <property type="component" value="Unassembled WGS sequence"/>
</dbReference>
<dbReference type="GO" id="GO:0016853">
    <property type="term" value="F:isomerase activity"/>
    <property type="evidence" value="ECO:0007669"/>
    <property type="project" value="UniProtKB-KW"/>
</dbReference>
<gene>
    <name evidence="1" type="ORF">DQG23_13620</name>
</gene>
<dbReference type="InterPro" id="IPR036237">
    <property type="entry name" value="Xyl_isomerase-like_sf"/>
</dbReference>
<name>A0A329MKV1_9BACL</name>
<dbReference type="OrthoDB" id="1890113at2"/>
<dbReference type="Gene3D" id="3.20.20.150">
    <property type="entry name" value="Divalent-metal-dependent TIM barrel enzymes"/>
    <property type="match status" value="1"/>
</dbReference>
<organism evidence="1 2">
    <name type="scientific">Paenibacillus contaminans</name>
    <dbReference type="NCBI Taxonomy" id="450362"/>
    <lineage>
        <taxon>Bacteria</taxon>
        <taxon>Bacillati</taxon>
        <taxon>Bacillota</taxon>
        <taxon>Bacilli</taxon>
        <taxon>Bacillales</taxon>
        <taxon>Paenibacillaceae</taxon>
        <taxon>Paenibacillus</taxon>
    </lineage>
</organism>
<dbReference type="SUPFAM" id="SSF51658">
    <property type="entry name" value="Xylose isomerase-like"/>
    <property type="match status" value="1"/>
</dbReference>
<comment type="caution">
    <text evidence="1">The sequence shown here is derived from an EMBL/GenBank/DDBJ whole genome shotgun (WGS) entry which is preliminary data.</text>
</comment>
<accession>A0A329MKV1</accession>
<keyword evidence="2" id="KW-1185">Reference proteome</keyword>
<keyword evidence="1" id="KW-0413">Isomerase</keyword>
<protein>
    <submittedName>
        <fullName evidence="1">Sugar phosphate isomerase/epimerase</fullName>
    </submittedName>
</protein>
<dbReference type="EMBL" id="QMFB01000007">
    <property type="protein sequence ID" value="RAV20551.1"/>
    <property type="molecule type" value="Genomic_DNA"/>
</dbReference>
<sequence length="298" mass="34328">MNQRRMQIGMWGGFDASAWERYALPGINGLELCQLNGERELQEASLFCREQGIAFGIHAPALRNDAYTLPKLTSSDEGERAAALRHMEEQLAQAKEVGAEYVLAHFPYPAHLPAKRWEAVARLLPTPDVYETHPPQEERVFADIGNRVFDSLSELQRRYEQRIVLEYDFFGDYENIFISLFAEYNEIEAVLDTQRLDVHAKAFPGFDPYRFIDGIAPYAYLVHHSNVMYEEDGMKRHLPVLPEHGEDSRFGDAAAYLERISRRNDRFHLLFEHQASRVTIEQLAACYRTAAQTIGLFR</sequence>